<keyword evidence="8" id="KW-0804">Transcription</keyword>
<evidence type="ECO:0000256" key="2">
    <source>
        <dbReference type="ARBA" id="ARBA00013184"/>
    </source>
</evidence>
<dbReference type="EMBL" id="JAYDYQ010001088">
    <property type="protein sequence ID" value="KAK4488324.1"/>
    <property type="molecule type" value="Genomic_DNA"/>
</dbReference>
<name>A0ABR0DH12_9LAMI</name>
<dbReference type="InterPro" id="IPR035898">
    <property type="entry name" value="TAZ_dom_sf"/>
</dbReference>
<dbReference type="Gene3D" id="3.30.60.90">
    <property type="match status" value="1"/>
</dbReference>
<evidence type="ECO:0000256" key="6">
    <source>
        <dbReference type="ARBA" id="ARBA00022833"/>
    </source>
</evidence>
<dbReference type="Gene3D" id="1.20.1020.10">
    <property type="entry name" value="TAZ domain"/>
    <property type="match status" value="1"/>
</dbReference>
<dbReference type="InterPro" id="IPR031162">
    <property type="entry name" value="CBP_P300_HAT"/>
</dbReference>
<comment type="caution">
    <text evidence="11">The sequence shown here is derived from an EMBL/GenBank/DDBJ whole genome shotgun (WGS) entry which is preliminary data.</text>
</comment>
<dbReference type="InterPro" id="IPR000197">
    <property type="entry name" value="Znf_TAZ"/>
</dbReference>
<dbReference type="SMART" id="SM00551">
    <property type="entry name" value="ZnF_TAZ"/>
    <property type="match status" value="1"/>
</dbReference>
<evidence type="ECO:0000256" key="3">
    <source>
        <dbReference type="ARBA" id="ARBA00022679"/>
    </source>
</evidence>
<keyword evidence="4" id="KW-0479">Metal-binding</keyword>
<proteinExistence type="predicted"/>
<organism evidence="11 12">
    <name type="scientific">Penstemon davidsonii</name>
    <dbReference type="NCBI Taxonomy" id="160366"/>
    <lineage>
        <taxon>Eukaryota</taxon>
        <taxon>Viridiplantae</taxon>
        <taxon>Streptophyta</taxon>
        <taxon>Embryophyta</taxon>
        <taxon>Tracheophyta</taxon>
        <taxon>Spermatophyta</taxon>
        <taxon>Magnoliopsida</taxon>
        <taxon>eudicotyledons</taxon>
        <taxon>Gunneridae</taxon>
        <taxon>Pentapetalae</taxon>
        <taxon>asterids</taxon>
        <taxon>lamiids</taxon>
        <taxon>Lamiales</taxon>
        <taxon>Plantaginaceae</taxon>
        <taxon>Cheloneae</taxon>
        <taxon>Penstemon</taxon>
    </lineage>
</organism>
<evidence type="ECO:0000256" key="9">
    <source>
        <dbReference type="ARBA" id="ARBA00023242"/>
    </source>
</evidence>
<dbReference type="PROSITE" id="PS51727">
    <property type="entry name" value="CBP_P300_HAT"/>
    <property type="match status" value="1"/>
</dbReference>
<keyword evidence="3" id="KW-0808">Transferase</keyword>
<protein>
    <recommendedName>
        <fullName evidence="2">histone acetyltransferase</fullName>
        <ecNumber evidence="2">2.3.1.48</ecNumber>
    </recommendedName>
</protein>
<evidence type="ECO:0000256" key="7">
    <source>
        <dbReference type="ARBA" id="ARBA00023015"/>
    </source>
</evidence>
<keyword evidence="12" id="KW-1185">Reference proteome</keyword>
<keyword evidence="9" id="KW-0539">Nucleus</keyword>
<dbReference type="Proteomes" id="UP001291926">
    <property type="component" value="Unassembled WGS sequence"/>
</dbReference>
<accession>A0ABR0DH12</accession>
<reference evidence="11 12" key="1">
    <citation type="journal article" date="2023" name="bioRxiv">
        <title>Genome report: Whole genome sequence and annotation of Penstemon davidsonii.</title>
        <authorList>
            <person name="Ostevik K.L."/>
            <person name="Alabady M."/>
            <person name="Zhang M."/>
            <person name="Rausher M.D."/>
        </authorList>
    </citation>
    <scope>NUCLEOTIDE SEQUENCE [LARGE SCALE GENOMIC DNA]</scope>
    <source>
        <strain evidence="11">DNT005</strain>
        <tissue evidence="11">Whole leaf</tissue>
    </source>
</reference>
<evidence type="ECO:0000313" key="12">
    <source>
        <dbReference type="Proteomes" id="UP001291926"/>
    </source>
</evidence>
<keyword evidence="6" id="KW-0862">Zinc</keyword>
<evidence type="ECO:0000256" key="4">
    <source>
        <dbReference type="ARBA" id="ARBA00022723"/>
    </source>
</evidence>
<dbReference type="InterPro" id="IPR013178">
    <property type="entry name" value="Histone_AcTrfase_Rtt109/CBP"/>
</dbReference>
<comment type="subcellular location">
    <subcellularLocation>
        <location evidence="1">Nucleus</location>
    </subcellularLocation>
</comment>
<dbReference type="EC" id="2.3.1.48" evidence="2"/>
<dbReference type="InterPro" id="IPR043145">
    <property type="entry name" value="Znf_ZZ_sf"/>
</dbReference>
<dbReference type="Pfam" id="PF02135">
    <property type="entry name" value="zf-TAZ"/>
    <property type="match status" value="1"/>
</dbReference>
<gene>
    <name evidence="11" type="ORF">RD792_004080</name>
</gene>
<evidence type="ECO:0000256" key="1">
    <source>
        <dbReference type="ARBA" id="ARBA00004123"/>
    </source>
</evidence>
<keyword evidence="7" id="KW-0805">Transcription regulation</keyword>
<dbReference type="PANTHER" id="PTHR13808:SF53">
    <property type="entry name" value="HISTONE ACETYLTRANSFERASE HAC2"/>
    <property type="match status" value="1"/>
</dbReference>
<keyword evidence="5" id="KW-0863">Zinc-finger</keyword>
<evidence type="ECO:0000259" key="10">
    <source>
        <dbReference type="PROSITE" id="PS51727"/>
    </source>
</evidence>
<dbReference type="SUPFAM" id="SSF57850">
    <property type="entry name" value="RING/U-box"/>
    <property type="match status" value="1"/>
</dbReference>
<evidence type="ECO:0000313" key="11">
    <source>
        <dbReference type="EMBL" id="KAK4488324.1"/>
    </source>
</evidence>
<dbReference type="SUPFAM" id="SSF57933">
    <property type="entry name" value="TAZ domain"/>
    <property type="match status" value="1"/>
</dbReference>
<sequence length="225" mass="25869">MCLSCTYTIFYPRCLEVKKTPGEPETHTSIRGETHVLCQVPVNVIAADTEDKDAILDNDFFENRHSFLDFCQTNNYQFDTLRRAKYSSMMIMHHLRKMTALTMGTFCSICQQDITVEWHCEICSQFHVCNACYQKVGDACHVHKLSQHLPNADCKTKSKNLQEQKAAEVKAVLDLLRHASHCRTTRDKPCSYPKCLDIKKLFLHNRTCKSSVAGGCDTWRVRNLK</sequence>
<evidence type="ECO:0000256" key="5">
    <source>
        <dbReference type="ARBA" id="ARBA00022771"/>
    </source>
</evidence>
<dbReference type="PANTHER" id="PTHR13808">
    <property type="entry name" value="CBP/P300-RELATED"/>
    <property type="match status" value="1"/>
</dbReference>
<evidence type="ECO:0000256" key="8">
    <source>
        <dbReference type="ARBA" id="ARBA00023163"/>
    </source>
</evidence>
<feature type="domain" description="CBP/p300-type HAT" evidence="10">
    <location>
        <begin position="1"/>
        <end position="100"/>
    </location>
</feature>